<accession>A0ACB0KML2</accession>
<protein>
    <submittedName>
        <fullName evidence="1">Uncharacterized protein</fullName>
    </submittedName>
</protein>
<dbReference type="Proteomes" id="UP001177021">
    <property type="component" value="Unassembled WGS sequence"/>
</dbReference>
<name>A0ACB0KML2_TRIPR</name>
<dbReference type="EMBL" id="CASHSV030000311">
    <property type="protein sequence ID" value="CAJ2658003.1"/>
    <property type="molecule type" value="Genomic_DNA"/>
</dbReference>
<organism evidence="1 2">
    <name type="scientific">Trifolium pratense</name>
    <name type="common">Red clover</name>
    <dbReference type="NCBI Taxonomy" id="57577"/>
    <lineage>
        <taxon>Eukaryota</taxon>
        <taxon>Viridiplantae</taxon>
        <taxon>Streptophyta</taxon>
        <taxon>Embryophyta</taxon>
        <taxon>Tracheophyta</taxon>
        <taxon>Spermatophyta</taxon>
        <taxon>Magnoliopsida</taxon>
        <taxon>eudicotyledons</taxon>
        <taxon>Gunneridae</taxon>
        <taxon>Pentapetalae</taxon>
        <taxon>rosids</taxon>
        <taxon>fabids</taxon>
        <taxon>Fabales</taxon>
        <taxon>Fabaceae</taxon>
        <taxon>Papilionoideae</taxon>
        <taxon>50 kb inversion clade</taxon>
        <taxon>NPAAA clade</taxon>
        <taxon>Hologalegina</taxon>
        <taxon>IRL clade</taxon>
        <taxon>Trifolieae</taxon>
        <taxon>Trifolium</taxon>
    </lineage>
</organism>
<evidence type="ECO:0000313" key="2">
    <source>
        <dbReference type="Proteomes" id="UP001177021"/>
    </source>
</evidence>
<comment type="caution">
    <text evidence="1">The sequence shown here is derived from an EMBL/GenBank/DDBJ whole genome shotgun (WGS) entry which is preliminary data.</text>
</comment>
<sequence length="205" mass="22149">MLASLVRFHFHDYFVQGCDASVLVNNTATIVSEQQAFPNNNSLRGLDVINKIKTAVESACPNTVSCADILTLAAQASSVLAQCPSWTVPLGRRDSLTANQTLANQNLPAPFDALDKLKSAFVAQGLNTTSGAHTFGRAHCSLFVSRLYNFSNIGSPDPTLNTTYLQQLRKICPNGGPGTNLSNFNPTTPDKFDKNYYSNLQGCND</sequence>
<keyword evidence="2" id="KW-1185">Reference proteome</keyword>
<reference evidence="1" key="1">
    <citation type="submission" date="2023-10" db="EMBL/GenBank/DDBJ databases">
        <authorList>
            <person name="Rodriguez Cubillos JULIANA M."/>
            <person name="De Vega J."/>
        </authorList>
    </citation>
    <scope>NUCLEOTIDE SEQUENCE</scope>
</reference>
<proteinExistence type="predicted"/>
<gene>
    <name evidence="1" type="ORF">MILVUS5_LOCUS24459</name>
</gene>
<evidence type="ECO:0000313" key="1">
    <source>
        <dbReference type="EMBL" id="CAJ2658003.1"/>
    </source>
</evidence>